<dbReference type="Pfam" id="PF08309">
    <property type="entry name" value="LVIVD"/>
    <property type="match status" value="2"/>
</dbReference>
<feature type="signal peptide" evidence="1">
    <location>
        <begin position="1"/>
        <end position="24"/>
    </location>
</feature>
<evidence type="ECO:0000313" key="3">
    <source>
        <dbReference type="Proteomes" id="UP001182991"/>
    </source>
</evidence>
<sequence>MKKCILLCLVIIMFACSSDSNESASPNDVGGDGMGGSLARFSLVGNYLYTVGDETLSIFEVTNPSQPIFKGNTYIGFDIETLYGFEDKLYVGSRLGMYIYDISAPENPLQLAEVSHLRSCDPVVSSGDFTYVTLHANASCLGDINQLEIYNTENPLYPELLTTVQMNRPIGLGLYGNYLLVADLNVVRILDVSEPSNPNFVSSIPVSGFDLIIRGDELFVIGEERLSQYELGIVDNEITFTEVSEITF</sequence>
<dbReference type="InterPro" id="IPR013211">
    <property type="entry name" value="LVIVD"/>
</dbReference>
<accession>A0ABU2KEZ1</accession>
<proteinExistence type="predicted"/>
<reference evidence="3" key="1">
    <citation type="submission" date="2023-07" db="EMBL/GenBank/DDBJ databases">
        <title>Isolating and identifying novel microbial strains from the Mariana Trench.</title>
        <authorList>
            <person name="Fu H."/>
        </authorList>
    </citation>
    <scope>NUCLEOTIDE SEQUENCE [LARGE SCALE GENOMIC DNA]</scope>
    <source>
        <strain evidence="3">T-y2</strain>
    </source>
</reference>
<gene>
    <name evidence="2" type="ORF">RLT85_01380</name>
</gene>
<comment type="caution">
    <text evidence="2">The sequence shown here is derived from an EMBL/GenBank/DDBJ whole genome shotgun (WGS) entry which is preliminary data.</text>
</comment>
<keyword evidence="1" id="KW-0732">Signal</keyword>
<protein>
    <recommendedName>
        <fullName evidence="4">LVIVD repeat-containing protein</fullName>
    </recommendedName>
</protein>
<evidence type="ECO:0008006" key="4">
    <source>
        <dbReference type="Google" id="ProtNLM"/>
    </source>
</evidence>
<organism evidence="2 3">
    <name type="scientific">Mesonia ostreae</name>
    <dbReference type="NCBI Taxonomy" id="861110"/>
    <lineage>
        <taxon>Bacteria</taxon>
        <taxon>Pseudomonadati</taxon>
        <taxon>Bacteroidota</taxon>
        <taxon>Flavobacteriia</taxon>
        <taxon>Flavobacteriales</taxon>
        <taxon>Flavobacteriaceae</taxon>
        <taxon>Mesonia</taxon>
    </lineage>
</organism>
<dbReference type="EMBL" id="JAVRBG010000001">
    <property type="protein sequence ID" value="MDT0293277.1"/>
    <property type="molecule type" value="Genomic_DNA"/>
</dbReference>
<dbReference type="RefSeq" id="WP_311400250.1">
    <property type="nucleotide sequence ID" value="NZ_JAVRBG010000001.1"/>
</dbReference>
<dbReference type="Proteomes" id="UP001182991">
    <property type="component" value="Unassembled WGS sequence"/>
</dbReference>
<feature type="chain" id="PRO_5046707314" description="LVIVD repeat-containing protein" evidence="1">
    <location>
        <begin position="25"/>
        <end position="248"/>
    </location>
</feature>
<dbReference type="PROSITE" id="PS51257">
    <property type="entry name" value="PROKAR_LIPOPROTEIN"/>
    <property type="match status" value="1"/>
</dbReference>
<evidence type="ECO:0000313" key="2">
    <source>
        <dbReference type="EMBL" id="MDT0293277.1"/>
    </source>
</evidence>
<name>A0ABU2KEZ1_9FLAO</name>
<keyword evidence="3" id="KW-1185">Reference proteome</keyword>
<dbReference type="SUPFAM" id="SSF101898">
    <property type="entry name" value="NHL repeat"/>
    <property type="match status" value="1"/>
</dbReference>
<evidence type="ECO:0000256" key="1">
    <source>
        <dbReference type="SAM" id="SignalP"/>
    </source>
</evidence>